<dbReference type="InterPro" id="IPR036388">
    <property type="entry name" value="WH-like_DNA-bd_sf"/>
</dbReference>
<proteinExistence type="predicted"/>
<dbReference type="GO" id="GO:0006950">
    <property type="term" value="P:response to stress"/>
    <property type="evidence" value="ECO:0007669"/>
    <property type="project" value="TreeGrafter"/>
</dbReference>
<protein>
    <recommendedName>
        <fullName evidence="1">HTH marR-type domain-containing protein</fullName>
    </recommendedName>
</protein>
<dbReference type="InterPro" id="IPR036390">
    <property type="entry name" value="WH_DNA-bd_sf"/>
</dbReference>
<dbReference type="SMART" id="SM00347">
    <property type="entry name" value="HTH_MARR"/>
    <property type="match status" value="1"/>
</dbReference>
<dbReference type="AlphaFoldDB" id="A0A0V8QDC0"/>
<name>A0A0V8QDC0_9FIRM</name>
<dbReference type="Gene3D" id="1.10.10.10">
    <property type="entry name" value="Winged helix-like DNA-binding domain superfamily/Winged helix DNA-binding domain"/>
    <property type="match status" value="1"/>
</dbReference>
<dbReference type="SUPFAM" id="SSF46785">
    <property type="entry name" value="Winged helix' DNA-binding domain"/>
    <property type="match status" value="1"/>
</dbReference>
<dbReference type="GO" id="GO:0003700">
    <property type="term" value="F:DNA-binding transcription factor activity"/>
    <property type="evidence" value="ECO:0007669"/>
    <property type="project" value="InterPro"/>
</dbReference>
<dbReference type="InterPro" id="IPR039422">
    <property type="entry name" value="MarR/SlyA-like"/>
</dbReference>
<dbReference type="Proteomes" id="UP000054874">
    <property type="component" value="Unassembled WGS sequence"/>
</dbReference>
<sequence>MKIVVKFFCADRMAQEIMIKTGDDSMDEQIESILQGGQFKRLLDEQIVELRQKYDMKKAELEILYFLARCGEHNTSTDIHYQLMMNRGHISQAVDSLCRRRFIIAIPDKHDRRFVHYKISDSAQEIVTEVVKRREEMNKQIFEGISEEELKVFKDVSSKIRKNIEKIIE</sequence>
<dbReference type="PANTHER" id="PTHR33164">
    <property type="entry name" value="TRANSCRIPTIONAL REGULATOR, MARR FAMILY"/>
    <property type="match status" value="1"/>
</dbReference>
<comment type="caution">
    <text evidence="2">The sequence shown here is derived from an EMBL/GenBank/DDBJ whole genome shotgun (WGS) entry which is preliminary data.</text>
</comment>
<accession>A0A0V8QDC0</accession>
<feature type="domain" description="HTH marR-type" evidence="1">
    <location>
        <begin position="23"/>
        <end position="162"/>
    </location>
</feature>
<dbReference type="Pfam" id="PF13463">
    <property type="entry name" value="HTH_27"/>
    <property type="match status" value="1"/>
</dbReference>
<dbReference type="PROSITE" id="PS50995">
    <property type="entry name" value="HTH_MARR_2"/>
    <property type="match status" value="1"/>
</dbReference>
<keyword evidence="3" id="KW-1185">Reference proteome</keyword>
<dbReference type="STRING" id="290052.ASU35_12510"/>
<organism evidence="2 3">
    <name type="scientific">Acetivibrio ethanolgignens</name>
    <dbReference type="NCBI Taxonomy" id="290052"/>
    <lineage>
        <taxon>Bacteria</taxon>
        <taxon>Bacillati</taxon>
        <taxon>Bacillota</taxon>
        <taxon>Clostridia</taxon>
        <taxon>Eubacteriales</taxon>
        <taxon>Oscillospiraceae</taxon>
        <taxon>Acetivibrio</taxon>
    </lineage>
</organism>
<dbReference type="EMBL" id="LNAM01000168">
    <property type="protein sequence ID" value="KSV58532.1"/>
    <property type="molecule type" value="Genomic_DNA"/>
</dbReference>
<evidence type="ECO:0000313" key="3">
    <source>
        <dbReference type="Proteomes" id="UP000054874"/>
    </source>
</evidence>
<evidence type="ECO:0000313" key="2">
    <source>
        <dbReference type="EMBL" id="KSV58532.1"/>
    </source>
</evidence>
<dbReference type="PANTHER" id="PTHR33164:SF43">
    <property type="entry name" value="HTH-TYPE TRANSCRIPTIONAL REPRESSOR YETL"/>
    <property type="match status" value="1"/>
</dbReference>
<gene>
    <name evidence="2" type="ORF">ASU35_12510</name>
</gene>
<evidence type="ECO:0000259" key="1">
    <source>
        <dbReference type="PROSITE" id="PS50995"/>
    </source>
</evidence>
<reference evidence="2 3" key="1">
    <citation type="submission" date="2015-11" db="EMBL/GenBank/DDBJ databases">
        <title>Butyribacter intestini gen. nov., sp. nov., a butyric acid-producing bacterium of the family Lachnospiraceae isolated from the human faeces.</title>
        <authorList>
            <person name="Zou Y."/>
            <person name="Xue W."/>
            <person name="Luo G."/>
            <person name="Lv M."/>
        </authorList>
    </citation>
    <scope>NUCLEOTIDE SEQUENCE [LARGE SCALE GENOMIC DNA]</scope>
    <source>
        <strain evidence="2 3">ACET-33324</strain>
    </source>
</reference>
<dbReference type="InterPro" id="IPR000835">
    <property type="entry name" value="HTH_MarR-typ"/>
</dbReference>